<comment type="cofactor">
    <cofactor evidence="5">
        <name>Fe(2+)</name>
        <dbReference type="ChEBI" id="CHEBI:29033"/>
    </cofactor>
</comment>
<evidence type="ECO:0000256" key="12">
    <source>
        <dbReference type="PIRSR" id="PIRSR001461-1"/>
    </source>
</evidence>
<evidence type="ECO:0000256" key="2">
    <source>
        <dbReference type="ARBA" id="ARBA00001936"/>
    </source>
</evidence>
<dbReference type="NCBIfam" id="TIGR01163">
    <property type="entry name" value="rpe"/>
    <property type="match status" value="1"/>
</dbReference>
<comment type="cofactor">
    <cofactor evidence="4">
        <name>Zn(2+)</name>
        <dbReference type="ChEBI" id="CHEBI:29105"/>
    </cofactor>
</comment>
<comment type="similarity">
    <text evidence="6 10 11">Belongs to the ribulose-phosphate 3-epimerase family.</text>
</comment>
<comment type="pathway">
    <text evidence="10">Carbohydrate degradation.</text>
</comment>
<sequence length="222" mass="24177">MIQIAASIMCANQLKLANELDRLAKAKVDMLHCDVMDGSYVDNLAMGPYVLEEIRAYTEIPLDIHLAVFEPERYIPLFAGCKPEYISVHAEATNHLHRALYMIKEMGVKPVVALNPSTPLSAITHVLQEVDMVLVMTVDPGFAGQKFVTSALRKIKALTMLCEERGLKPLIQIDGNINSLTIPAAVKAGANVLVGGTSSIFRGEDADYALLVQQMRDAAQAG</sequence>
<keyword evidence="9 10" id="KW-0413">Isomerase</keyword>
<dbReference type="NCBIfam" id="NF004076">
    <property type="entry name" value="PRK05581.1-4"/>
    <property type="match status" value="1"/>
</dbReference>
<dbReference type="Pfam" id="PF00834">
    <property type="entry name" value="Ribul_P_3_epim"/>
    <property type="match status" value="1"/>
</dbReference>
<dbReference type="EC" id="5.1.3.1" evidence="7 10"/>
<dbReference type="SUPFAM" id="SSF51366">
    <property type="entry name" value="Ribulose-phoshate binding barrel"/>
    <property type="match status" value="1"/>
</dbReference>
<feature type="binding site" evidence="10 13">
    <location>
        <position position="32"/>
    </location>
    <ligand>
        <name>a divalent metal cation</name>
        <dbReference type="ChEBI" id="CHEBI:60240"/>
    </ligand>
</feature>
<accession>A0A1H8QA79</accession>
<dbReference type="CDD" id="cd00429">
    <property type="entry name" value="RPE"/>
    <property type="match status" value="1"/>
</dbReference>
<feature type="binding site" evidence="10 14">
    <location>
        <position position="7"/>
    </location>
    <ligand>
        <name>substrate</name>
    </ligand>
</feature>
<evidence type="ECO:0000256" key="9">
    <source>
        <dbReference type="ARBA" id="ARBA00023235"/>
    </source>
</evidence>
<evidence type="ECO:0000256" key="10">
    <source>
        <dbReference type="HAMAP-Rule" id="MF_02227"/>
    </source>
</evidence>
<dbReference type="GO" id="GO:0019323">
    <property type="term" value="P:pentose catabolic process"/>
    <property type="evidence" value="ECO:0007669"/>
    <property type="project" value="UniProtKB-UniRule"/>
</dbReference>
<evidence type="ECO:0000256" key="14">
    <source>
        <dbReference type="PIRSR" id="PIRSR001461-3"/>
    </source>
</evidence>
<feature type="binding site" evidence="10 13">
    <location>
        <position position="174"/>
    </location>
    <ligand>
        <name>a divalent metal cation</name>
        <dbReference type="ChEBI" id="CHEBI:60240"/>
    </ligand>
</feature>
<feature type="active site" description="Proton acceptor" evidence="10 12">
    <location>
        <position position="34"/>
    </location>
</feature>
<comment type="caution">
    <text evidence="10">Lacks conserved residue(s) required for the propagation of feature annotation.</text>
</comment>
<feature type="binding site" evidence="10 14">
    <location>
        <begin position="141"/>
        <end position="144"/>
    </location>
    <ligand>
        <name>substrate</name>
    </ligand>
</feature>
<comment type="cofactor">
    <cofactor evidence="2">
        <name>Mn(2+)</name>
        <dbReference type="ChEBI" id="CHEBI:29035"/>
    </cofactor>
</comment>
<proteinExistence type="inferred from homology"/>
<dbReference type="PIRSF" id="PIRSF001461">
    <property type="entry name" value="RPE"/>
    <property type="match status" value="1"/>
</dbReference>
<keyword evidence="10 11" id="KW-0119">Carbohydrate metabolism</keyword>
<evidence type="ECO:0000256" key="13">
    <source>
        <dbReference type="PIRSR" id="PIRSR001461-2"/>
    </source>
</evidence>
<keyword evidence="13" id="KW-0464">Manganese</keyword>
<comment type="catalytic activity">
    <reaction evidence="1 10 11">
        <text>D-ribulose 5-phosphate = D-xylulose 5-phosphate</text>
        <dbReference type="Rhea" id="RHEA:13677"/>
        <dbReference type="ChEBI" id="CHEBI:57737"/>
        <dbReference type="ChEBI" id="CHEBI:58121"/>
        <dbReference type="EC" id="5.1.3.1"/>
    </reaction>
</comment>
<comment type="function">
    <text evidence="10">Catalyzes the reversible epimerization of D-ribulose 5-phosphate to D-xylulose 5-phosphate.</text>
</comment>
<keyword evidence="13" id="KW-0862">Zinc</keyword>
<evidence type="ECO:0000256" key="11">
    <source>
        <dbReference type="PIRNR" id="PIRNR001461"/>
    </source>
</evidence>
<dbReference type="InterPro" id="IPR013785">
    <property type="entry name" value="Aldolase_TIM"/>
</dbReference>
<keyword evidence="13" id="KW-0170">Cobalt</keyword>
<dbReference type="PANTHER" id="PTHR11749">
    <property type="entry name" value="RIBULOSE-5-PHOSPHATE-3-EPIMERASE"/>
    <property type="match status" value="1"/>
</dbReference>
<evidence type="ECO:0000313" key="15">
    <source>
        <dbReference type="EMBL" id="SEO50966.1"/>
    </source>
</evidence>
<dbReference type="GO" id="GO:0005737">
    <property type="term" value="C:cytoplasm"/>
    <property type="evidence" value="ECO:0007669"/>
    <property type="project" value="UniProtKB-ARBA"/>
</dbReference>
<reference evidence="15 16" key="1">
    <citation type="submission" date="2016-10" db="EMBL/GenBank/DDBJ databases">
        <authorList>
            <person name="de Groot N.N."/>
        </authorList>
    </citation>
    <scope>NUCLEOTIDE SEQUENCE [LARGE SCALE GENOMIC DNA]</scope>
    <source>
        <strain evidence="15 16">DSM 13305</strain>
    </source>
</reference>
<feature type="binding site" evidence="10 13">
    <location>
        <position position="65"/>
    </location>
    <ligand>
        <name>a divalent metal cation</name>
        <dbReference type="ChEBI" id="CHEBI:60240"/>
    </ligand>
</feature>
<keyword evidence="16" id="KW-1185">Reference proteome</keyword>
<evidence type="ECO:0000256" key="3">
    <source>
        <dbReference type="ARBA" id="ARBA00001941"/>
    </source>
</evidence>
<organism evidence="15 16">
    <name type="scientific">Propionispora vibrioides</name>
    <dbReference type="NCBI Taxonomy" id="112903"/>
    <lineage>
        <taxon>Bacteria</taxon>
        <taxon>Bacillati</taxon>
        <taxon>Bacillota</taxon>
        <taxon>Negativicutes</taxon>
        <taxon>Selenomonadales</taxon>
        <taxon>Sporomusaceae</taxon>
        <taxon>Propionispora</taxon>
    </lineage>
</organism>
<evidence type="ECO:0000313" key="16">
    <source>
        <dbReference type="Proteomes" id="UP000198847"/>
    </source>
</evidence>
<keyword evidence="8 10" id="KW-0479">Metal-binding</keyword>
<dbReference type="STRING" id="112903.SAMN04490178_102237"/>
<dbReference type="PROSITE" id="PS01086">
    <property type="entry name" value="RIBUL_P_3_EPIMER_2"/>
    <property type="match status" value="1"/>
</dbReference>
<feature type="active site" description="Proton donor" evidence="10 12">
    <location>
        <position position="174"/>
    </location>
</feature>
<comment type="cofactor">
    <cofactor evidence="10 13">
        <name>a divalent metal cation</name>
        <dbReference type="ChEBI" id="CHEBI:60240"/>
    </cofactor>
    <text evidence="10 13">Binds 1 divalent metal cation per subunit.</text>
</comment>
<name>A0A1H8QA79_9FIRM</name>
<dbReference type="EMBL" id="FODY01000002">
    <property type="protein sequence ID" value="SEO50966.1"/>
    <property type="molecule type" value="Genomic_DNA"/>
</dbReference>
<dbReference type="RefSeq" id="WP_091743940.1">
    <property type="nucleotide sequence ID" value="NZ_FODY01000002.1"/>
</dbReference>
<dbReference type="HAMAP" id="MF_02227">
    <property type="entry name" value="RPE"/>
    <property type="match status" value="1"/>
</dbReference>
<feature type="binding site" evidence="10 14">
    <location>
        <position position="65"/>
    </location>
    <ligand>
        <name>substrate</name>
    </ligand>
</feature>
<dbReference type="Gene3D" id="3.20.20.70">
    <property type="entry name" value="Aldolase class I"/>
    <property type="match status" value="1"/>
</dbReference>
<dbReference type="GO" id="GO:0006098">
    <property type="term" value="P:pentose-phosphate shunt"/>
    <property type="evidence" value="ECO:0007669"/>
    <property type="project" value="UniProtKB-UniRule"/>
</dbReference>
<comment type="cofactor">
    <cofactor evidence="3">
        <name>Co(2+)</name>
        <dbReference type="ChEBI" id="CHEBI:48828"/>
    </cofactor>
</comment>
<gene>
    <name evidence="10" type="primary">rpe</name>
    <name evidence="15" type="ORF">SAMN04490178_102237</name>
</gene>
<feature type="binding site" evidence="10 13">
    <location>
        <position position="34"/>
    </location>
    <ligand>
        <name>a divalent metal cation</name>
        <dbReference type="ChEBI" id="CHEBI:60240"/>
    </ligand>
</feature>
<dbReference type="InterPro" id="IPR000056">
    <property type="entry name" value="Ribul_P_3_epim-like"/>
</dbReference>
<dbReference type="FunFam" id="3.20.20.70:FF:000004">
    <property type="entry name" value="Ribulose-phosphate 3-epimerase"/>
    <property type="match status" value="1"/>
</dbReference>
<evidence type="ECO:0000256" key="8">
    <source>
        <dbReference type="ARBA" id="ARBA00022723"/>
    </source>
</evidence>
<evidence type="ECO:0000256" key="1">
    <source>
        <dbReference type="ARBA" id="ARBA00001782"/>
    </source>
</evidence>
<dbReference type="InterPro" id="IPR026019">
    <property type="entry name" value="Ribul_P_3_epim"/>
</dbReference>
<dbReference type="GO" id="GO:0004750">
    <property type="term" value="F:D-ribulose-phosphate 3-epimerase activity"/>
    <property type="evidence" value="ECO:0007669"/>
    <property type="project" value="UniProtKB-UniRule"/>
</dbReference>
<evidence type="ECO:0000256" key="6">
    <source>
        <dbReference type="ARBA" id="ARBA00009541"/>
    </source>
</evidence>
<dbReference type="OrthoDB" id="1645589at2"/>
<dbReference type="InterPro" id="IPR011060">
    <property type="entry name" value="RibuloseP-bd_barrel"/>
</dbReference>
<evidence type="ECO:0000256" key="7">
    <source>
        <dbReference type="ARBA" id="ARBA00013188"/>
    </source>
</evidence>
<dbReference type="Proteomes" id="UP000198847">
    <property type="component" value="Unassembled WGS sequence"/>
</dbReference>
<protein>
    <recommendedName>
        <fullName evidence="7 10">Ribulose-phosphate 3-epimerase</fullName>
        <ecNumber evidence="7 10">5.1.3.1</ecNumber>
    </recommendedName>
</protein>
<evidence type="ECO:0000256" key="4">
    <source>
        <dbReference type="ARBA" id="ARBA00001947"/>
    </source>
</evidence>
<dbReference type="AlphaFoldDB" id="A0A1H8QA79"/>
<dbReference type="GO" id="GO:0046872">
    <property type="term" value="F:metal ion binding"/>
    <property type="evidence" value="ECO:0007669"/>
    <property type="project" value="UniProtKB-UniRule"/>
</dbReference>
<evidence type="ECO:0000256" key="5">
    <source>
        <dbReference type="ARBA" id="ARBA00001954"/>
    </source>
</evidence>